<keyword evidence="3" id="KW-1185">Reference proteome</keyword>
<reference evidence="2 3" key="1">
    <citation type="submission" date="2018-06" db="EMBL/GenBank/DDBJ databases">
        <title>Chryseolinea flavus sp. nov., a member of the phylum Bacteroidetes isolated from soil.</title>
        <authorList>
            <person name="Li Y."/>
            <person name="Wang J."/>
        </authorList>
    </citation>
    <scope>NUCLEOTIDE SEQUENCE [LARGE SCALE GENOMIC DNA]</scope>
    <source>
        <strain evidence="2 3">SDU1-6</strain>
    </source>
</reference>
<dbReference type="EMBL" id="QMFY01000012">
    <property type="protein sequence ID" value="RAV99269.1"/>
    <property type="molecule type" value="Genomic_DNA"/>
</dbReference>
<gene>
    <name evidence="2" type="ORF">DQQ10_20470</name>
</gene>
<feature type="signal peptide" evidence="1">
    <location>
        <begin position="1"/>
        <end position="19"/>
    </location>
</feature>
<organism evidence="2 3">
    <name type="scientific">Pseudochryseolinea flava</name>
    <dbReference type="NCBI Taxonomy" id="2059302"/>
    <lineage>
        <taxon>Bacteria</taxon>
        <taxon>Pseudomonadati</taxon>
        <taxon>Bacteroidota</taxon>
        <taxon>Cytophagia</taxon>
        <taxon>Cytophagales</taxon>
        <taxon>Fulvivirgaceae</taxon>
        <taxon>Pseudochryseolinea</taxon>
    </lineage>
</organism>
<protein>
    <submittedName>
        <fullName evidence="2">Uncharacterized protein</fullName>
    </submittedName>
</protein>
<dbReference type="RefSeq" id="WP_112748783.1">
    <property type="nucleotide sequence ID" value="NZ_QMFY01000012.1"/>
</dbReference>
<dbReference type="Proteomes" id="UP000251889">
    <property type="component" value="Unassembled WGS sequence"/>
</dbReference>
<proteinExistence type="predicted"/>
<name>A0A364XZ52_9BACT</name>
<feature type="chain" id="PRO_5017041837" evidence="1">
    <location>
        <begin position="20"/>
        <end position="145"/>
    </location>
</feature>
<keyword evidence="1" id="KW-0732">Signal</keyword>
<evidence type="ECO:0000313" key="2">
    <source>
        <dbReference type="EMBL" id="RAV99269.1"/>
    </source>
</evidence>
<accession>A0A364XZ52</accession>
<sequence>MKRIILYVIIFLSCNASFAQDSIEYTFDKELDRAIRLHLEKQLASDQSSKFFLRMSTVNSEKRCGNYQLFIGTYKDRPLDFIFEIISKSTRFYSFNSMRIPICFDYDFQFIGYGSGKRGITRKGYTGTDYVIEFSSSGKIIRTGI</sequence>
<evidence type="ECO:0000313" key="3">
    <source>
        <dbReference type="Proteomes" id="UP000251889"/>
    </source>
</evidence>
<evidence type="ECO:0000256" key="1">
    <source>
        <dbReference type="SAM" id="SignalP"/>
    </source>
</evidence>
<comment type="caution">
    <text evidence="2">The sequence shown here is derived from an EMBL/GenBank/DDBJ whole genome shotgun (WGS) entry which is preliminary data.</text>
</comment>
<dbReference type="AlphaFoldDB" id="A0A364XZ52"/>